<dbReference type="InterPro" id="IPR053163">
    <property type="entry name" value="HTH-type_regulator_Rgg"/>
</dbReference>
<dbReference type="InterPro" id="IPR010982">
    <property type="entry name" value="Lambda_DNA-bd_dom_sf"/>
</dbReference>
<sequence length="281" mass="32749">MENFVYGTVLKKIRKELKLSQKDVSENICSQAMLSRIENNDVIPNVIIMQQLCSRLNKSVDEVLSHNDSSVNRKNAQAQEVLDLISYYHSTEQYSLLNNLMTTNHFLESFTTDTQLQAFHYYKACLLAFYDPQSEHAFSLLEKSLNYTYKKNNKPYLTDMELMIMCELATYHLNNDNLAKGLLYINQISTSFEEKKHDLTRHELVRSLYNICVALIHQGQIELAQKLIECGINWAKEKQIYYYLDQLFLLKGVIMQENYKINEAIDLIKTANQVRMLASSQ</sequence>
<dbReference type="CDD" id="cd00093">
    <property type="entry name" value="HTH_XRE"/>
    <property type="match status" value="1"/>
</dbReference>
<protein>
    <submittedName>
        <fullName evidence="2">Helix-turn-helix transcriptional regulator</fullName>
    </submittedName>
</protein>
<dbReference type="KEGG" id="vao:FA707_01205"/>
<dbReference type="PANTHER" id="PTHR37038">
    <property type="entry name" value="TRANSCRIPTIONAL REGULATOR-RELATED"/>
    <property type="match status" value="1"/>
</dbReference>
<dbReference type="Pfam" id="PF01381">
    <property type="entry name" value="HTH_3"/>
    <property type="match status" value="1"/>
</dbReference>
<gene>
    <name evidence="2" type="ORF">FA707_01205</name>
</gene>
<reference evidence="2 3" key="1">
    <citation type="submission" date="2019-04" db="EMBL/GenBank/DDBJ databases">
        <title>Vagococcus sp. nov., isolated from faeces of yaks (Bos grunniens).</title>
        <authorList>
            <person name="Ge Y."/>
        </authorList>
    </citation>
    <scope>NUCLEOTIDE SEQUENCE [LARGE SCALE GENOMIC DNA]</scope>
    <source>
        <strain evidence="2 3">MN-17</strain>
    </source>
</reference>
<dbReference type="GO" id="GO:0003677">
    <property type="term" value="F:DNA binding"/>
    <property type="evidence" value="ECO:0007669"/>
    <property type="project" value="InterPro"/>
</dbReference>
<dbReference type="RefSeq" id="WP_136952515.1">
    <property type="nucleotide sequence ID" value="NZ_CP039712.1"/>
</dbReference>
<dbReference type="PROSITE" id="PS50943">
    <property type="entry name" value="HTH_CROC1"/>
    <property type="match status" value="1"/>
</dbReference>
<dbReference type="SMART" id="SM00530">
    <property type="entry name" value="HTH_XRE"/>
    <property type="match status" value="1"/>
</dbReference>
<dbReference type="PANTHER" id="PTHR37038:SF14">
    <property type="entry name" value="TRANSCRIPTIONAL ACTIVATOR"/>
    <property type="match status" value="1"/>
</dbReference>
<dbReference type="EMBL" id="CP039712">
    <property type="protein sequence ID" value="QCI85669.1"/>
    <property type="molecule type" value="Genomic_DNA"/>
</dbReference>
<evidence type="ECO:0000313" key="2">
    <source>
        <dbReference type="EMBL" id="QCI85669.1"/>
    </source>
</evidence>
<evidence type="ECO:0000259" key="1">
    <source>
        <dbReference type="PROSITE" id="PS50943"/>
    </source>
</evidence>
<dbReference type="AlphaFoldDB" id="A0A4D7CNM5"/>
<name>A0A4D7CNM5_9ENTE</name>
<proteinExistence type="predicted"/>
<evidence type="ECO:0000313" key="3">
    <source>
        <dbReference type="Proteomes" id="UP000298615"/>
    </source>
</evidence>
<accession>A0A4D7CNM5</accession>
<keyword evidence="3" id="KW-1185">Reference proteome</keyword>
<dbReference type="Proteomes" id="UP000298615">
    <property type="component" value="Chromosome"/>
</dbReference>
<dbReference type="SUPFAM" id="SSF47413">
    <property type="entry name" value="lambda repressor-like DNA-binding domains"/>
    <property type="match status" value="1"/>
</dbReference>
<dbReference type="Gene3D" id="1.25.40.10">
    <property type="entry name" value="Tetratricopeptide repeat domain"/>
    <property type="match status" value="1"/>
</dbReference>
<organism evidence="2 3">
    <name type="scientific">Vagococcus zengguangii</name>
    <dbReference type="NCBI Taxonomy" id="2571750"/>
    <lineage>
        <taxon>Bacteria</taxon>
        <taxon>Bacillati</taxon>
        <taxon>Bacillota</taxon>
        <taxon>Bacilli</taxon>
        <taxon>Lactobacillales</taxon>
        <taxon>Enterococcaceae</taxon>
        <taxon>Vagococcus</taxon>
    </lineage>
</organism>
<dbReference type="SUPFAM" id="SSF48452">
    <property type="entry name" value="TPR-like"/>
    <property type="match status" value="1"/>
</dbReference>
<dbReference type="InterPro" id="IPR001387">
    <property type="entry name" value="Cro/C1-type_HTH"/>
</dbReference>
<dbReference type="InterPro" id="IPR011990">
    <property type="entry name" value="TPR-like_helical_dom_sf"/>
</dbReference>
<feature type="domain" description="HTH cro/C1-type" evidence="1">
    <location>
        <begin position="10"/>
        <end position="63"/>
    </location>
</feature>